<accession>A0A6L2MIB0</accession>
<organism evidence="2">
    <name type="scientific">Tanacetum cinerariifolium</name>
    <name type="common">Dalmatian daisy</name>
    <name type="synonym">Chrysanthemum cinerariifolium</name>
    <dbReference type="NCBI Taxonomy" id="118510"/>
    <lineage>
        <taxon>Eukaryota</taxon>
        <taxon>Viridiplantae</taxon>
        <taxon>Streptophyta</taxon>
        <taxon>Embryophyta</taxon>
        <taxon>Tracheophyta</taxon>
        <taxon>Spermatophyta</taxon>
        <taxon>Magnoliopsida</taxon>
        <taxon>eudicotyledons</taxon>
        <taxon>Gunneridae</taxon>
        <taxon>Pentapetalae</taxon>
        <taxon>asterids</taxon>
        <taxon>campanulids</taxon>
        <taxon>Asterales</taxon>
        <taxon>Asteraceae</taxon>
        <taxon>Asteroideae</taxon>
        <taxon>Anthemideae</taxon>
        <taxon>Anthemidinae</taxon>
        <taxon>Tanacetum</taxon>
    </lineage>
</organism>
<feature type="compositionally biased region" description="Basic and acidic residues" evidence="1">
    <location>
        <begin position="50"/>
        <end position="70"/>
    </location>
</feature>
<evidence type="ECO:0000256" key="1">
    <source>
        <dbReference type="SAM" id="MobiDB-lite"/>
    </source>
</evidence>
<feature type="compositionally biased region" description="Basic and acidic residues" evidence="1">
    <location>
        <begin position="192"/>
        <end position="207"/>
    </location>
</feature>
<dbReference type="EMBL" id="BKCJ010006610">
    <property type="protein sequence ID" value="GEU73027.1"/>
    <property type="molecule type" value="Genomic_DNA"/>
</dbReference>
<gene>
    <name evidence="2" type="ORF">Tci_045005</name>
</gene>
<feature type="compositionally biased region" description="Basic and acidic residues" evidence="1">
    <location>
        <begin position="432"/>
        <end position="445"/>
    </location>
</feature>
<proteinExistence type="predicted"/>
<comment type="caution">
    <text evidence="2">The sequence shown here is derived from an EMBL/GenBank/DDBJ whole genome shotgun (WGS) entry which is preliminary data.</text>
</comment>
<name>A0A6L2MIB0_TANCI</name>
<dbReference type="AlphaFoldDB" id="A0A6L2MIB0"/>
<sequence>MGDDFLLGNLKFVPKGKKDEVFGKPIPQELITEAIQNLEYYEKYLEMVAHKPTAKEDGKKKTTSKTEKPKQLAPTKQSKSMKEKPSKPNPSKKISNSKVMKVYKGKRSDHLVDEEDEENEPTSKPQVEDDEYNLQRDLQKLKKQSTTDQYIFQRWILVTQDASTGPSAQPHDDTSANMVRDTLSPADAETGTDTKKSNSEERIHMEEDQAGSNPRQSHVVFAGPNPEPMHEDFVATIYPQVHKILKLTPEEQVHMENPPSSSGTLSFIKNVDVAFTFGDQFLNDKLTEEPGKANMETEVESMVTIPIHQASSSAPPLSTPIINLTPPKPISLLTQEPVDNYINENVREVVYNTLQAPVRDRFTELSKFKMNEILHDRMFESGSYISHLKHAALYDALKVSMDRENREEFIEAIVKPRKRRREDQDLPPPPPKDSDQNKKKRHDSDASTLKQPSV</sequence>
<feature type="region of interest" description="Disordered" evidence="1">
    <location>
        <begin position="50"/>
        <end position="131"/>
    </location>
</feature>
<protein>
    <submittedName>
        <fullName evidence="2">E-beta-farnesene synthase</fullName>
    </submittedName>
</protein>
<feature type="region of interest" description="Disordered" evidence="1">
    <location>
        <begin position="183"/>
        <end position="216"/>
    </location>
</feature>
<feature type="region of interest" description="Disordered" evidence="1">
    <location>
        <begin position="412"/>
        <end position="454"/>
    </location>
</feature>
<evidence type="ECO:0000313" key="2">
    <source>
        <dbReference type="EMBL" id="GEU73027.1"/>
    </source>
</evidence>
<reference evidence="2" key="1">
    <citation type="journal article" date="2019" name="Sci. Rep.">
        <title>Draft genome of Tanacetum cinerariifolium, the natural source of mosquito coil.</title>
        <authorList>
            <person name="Yamashiro T."/>
            <person name="Shiraishi A."/>
            <person name="Satake H."/>
            <person name="Nakayama K."/>
        </authorList>
    </citation>
    <scope>NUCLEOTIDE SEQUENCE</scope>
</reference>
<feature type="compositionally biased region" description="Low complexity" evidence="1">
    <location>
        <begin position="89"/>
        <end position="98"/>
    </location>
</feature>